<dbReference type="STRING" id="413882.AAW51_5493"/>
<dbReference type="AlphaFoldDB" id="A0A0G3BRX6"/>
<dbReference type="GO" id="GO:0000155">
    <property type="term" value="F:phosphorelay sensor kinase activity"/>
    <property type="evidence" value="ECO:0007669"/>
    <property type="project" value="InterPro"/>
</dbReference>
<keyword evidence="6" id="KW-0808">Transferase</keyword>
<keyword evidence="8 15" id="KW-0418">Kinase</keyword>
<evidence type="ECO:0000256" key="10">
    <source>
        <dbReference type="ARBA" id="ARBA00023012"/>
    </source>
</evidence>
<evidence type="ECO:0000256" key="11">
    <source>
        <dbReference type="ARBA" id="ARBA00023136"/>
    </source>
</evidence>
<evidence type="ECO:0000313" key="16">
    <source>
        <dbReference type="Proteomes" id="UP000035352"/>
    </source>
</evidence>
<dbReference type="SMART" id="SM00388">
    <property type="entry name" value="HisKA"/>
    <property type="match status" value="1"/>
</dbReference>
<dbReference type="InterPro" id="IPR005467">
    <property type="entry name" value="His_kinase_dom"/>
</dbReference>
<keyword evidence="4" id="KW-1003">Cell membrane</keyword>
<reference evidence="15 16" key="1">
    <citation type="submission" date="2015-05" db="EMBL/GenBank/DDBJ databases">
        <authorList>
            <person name="Tang B."/>
            <person name="Yu Y."/>
        </authorList>
    </citation>
    <scope>NUCLEOTIDE SEQUENCE [LARGE SCALE GENOMIC DNA]</scope>
    <source>
        <strain evidence="15 16">DSM 7029</strain>
    </source>
</reference>
<evidence type="ECO:0000256" key="6">
    <source>
        <dbReference type="ARBA" id="ARBA00022679"/>
    </source>
</evidence>
<dbReference type="SMART" id="SM00304">
    <property type="entry name" value="HAMP"/>
    <property type="match status" value="1"/>
</dbReference>
<evidence type="ECO:0000259" key="13">
    <source>
        <dbReference type="PROSITE" id="PS50109"/>
    </source>
</evidence>
<evidence type="ECO:0000256" key="2">
    <source>
        <dbReference type="ARBA" id="ARBA00004651"/>
    </source>
</evidence>
<dbReference type="InterPro" id="IPR036097">
    <property type="entry name" value="HisK_dim/P_sf"/>
</dbReference>
<dbReference type="EMBL" id="CP011371">
    <property type="protein sequence ID" value="AKJ32184.1"/>
    <property type="molecule type" value="Genomic_DNA"/>
</dbReference>
<dbReference type="Gene3D" id="3.30.450.20">
    <property type="entry name" value="PAS domain"/>
    <property type="match status" value="1"/>
</dbReference>
<feature type="transmembrane region" description="Helical" evidence="12">
    <location>
        <begin position="6"/>
        <end position="27"/>
    </location>
</feature>
<comment type="catalytic activity">
    <reaction evidence="1">
        <text>ATP + protein L-histidine = ADP + protein N-phospho-L-histidine.</text>
        <dbReference type="EC" id="2.7.13.3"/>
    </reaction>
</comment>
<evidence type="ECO:0000256" key="8">
    <source>
        <dbReference type="ARBA" id="ARBA00022777"/>
    </source>
</evidence>
<gene>
    <name evidence="15" type="primary">creC</name>
    <name evidence="15" type="ORF">AAW51_5493</name>
</gene>
<evidence type="ECO:0000256" key="1">
    <source>
        <dbReference type="ARBA" id="ARBA00000085"/>
    </source>
</evidence>
<keyword evidence="5" id="KW-0597">Phosphoprotein</keyword>
<dbReference type="InterPro" id="IPR003661">
    <property type="entry name" value="HisK_dim/P_dom"/>
</dbReference>
<evidence type="ECO:0000256" key="12">
    <source>
        <dbReference type="SAM" id="Phobius"/>
    </source>
</evidence>
<sequence>MKLGLRLFLGFFLIAGIAAFFVLRVFVAEVKPSVREVMEDIMVDTANLLAEQVADEMAALPPGATLASSRFAERVRAYASRPIDAKIWGLSKQTLDFGVYVTDASGTVLFDSRPGMPLGRDYSLWNDVARTLRGEYGARATREVYLDDLTSVMYVGAPVKHQGRIIGVLTVAKPLSTVQKFVARAERKILVSGLWLLALSLAVGVAVTGWLVWSVRRLRHYAQHVQAGRAPKVPQLSGELGDLAVAVDAMRERLEDREHLEHVVRALTHELKSPLAAIHGAAELLQDELPAPDRHQFALQITEQSERLRLLVDRMLELSKLEGRRALDQATSVSLRTLVERVLADESPQLARHGVTPRWLSSDDLTVHGDAELLHLALSNIVQNAIDFAPPGSTLDLSLRREGGHAVVEIRDHGPGVADYALPHLGERFYSTVKHDGKKGSGLGLAIVRQVAELHTGGLELLAADPGLRVRMRLPLRSYR</sequence>
<evidence type="ECO:0000259" key="14">
    <source>
        <dbReference type="PROSITE" id="PS50885"/>
    </source>
</evidence>
<dbReference type="CDD" id="cd00082">
    <property type="entry name" value="HisKA"/>
    <property type="match status" value="1"/>
</dbReference>
<dbReference type="Pfam" id="PF00512">
    <property type="entry name" value="HisKA"/>
    <property type="match status" value="1"/>
</dbReference>
<keyword evidence="7 12" id="KW-0812">Transmembrane</keyword>
<dbReference type="PANTHER" id="PTHR45436">
    <property type="entry name" value="SENSOR HISTIDINE KINASE YKOH"/>
    <property type="match status" value="1"/>
</dbReference>
<dbReference type="Gene3D" id="6.10.340.10">
    <property type="match status" value="1"/>
</dbReference>
<dbReference type="PATRIC" id="fig|413882.6.peg.5743"/>
<dbReference type="GO" id="GO:0005886">
    <property type="term" value="C:plasma membrane"/>
    <property type="evidence" value="ECO:0007669"/>
    <property type="project" value="UniProtKB-SubCell"/>
</dbReference>
<dbReference type="InterPro" id="IPR003594">
    <property type="entry name" value="HATPase_dom"/>
</dbReference>
<protein>
    <recommendedName>
        <fullName evidence="3">histidine kinase</fullName>
        <ecNumber evidence="3">2.7.13.3</ecNumber>
    </recommendedName>
</protein>
<dbReference type="InterPro" id="IPR003660">
    <property type="entry name" value="HAMP_dom"/>
</dbReference>
<evidence type="ECO:0000256" key="4">
    <source>
        <dbReference type="ARBA" id="ARBA00022475"/>
    </source>
</evidence>
<dbReference type="SMART" id="SM00387">
    <property type="entry name" value="HATPase_c"/>
    <property type="match status" value="1"/>
</dbReference>
<dbReference type="KEGG" id="pbh:AAW51_5493"/>
<dbReference type="CDD" id="cd18773">
    <property type="entry name" value="PDC1_HK_sensor"/>
    <property type="match status" value="1"/>
</dbReference>
<dbReference type="InterPro" id="IPR050428">
    <property type="entry name" value="TCS_sensor_his_kinase"/>
</dbReference>
<dbReference type="PROSITE" id="PS50109">
    <property type="entry name" value="HIS_KIN"/>
    <property type="match status" value="1"/>
</dbReference>
<comment type="subcellular location">
    <subcellularLocation>
        <location evidence="2">Cell membrane</location>
        <topology evidence="2">Multi-pass membrane protein</topology>
    </subcellularLocation>
</comment>
<dbReference type="SUPFAM" id="SSF103190">
    <property type="entry name" value="Sensory domain-like"/>
    <property type="match status" value="1"/>
</dbReference>
<dbReference type="EC" id="2.7.13.3" evidence="3"/>
<name>A0A0G3BRX6_9BURK</name>
<dbReference type="InterPro" id="IPR036890">
    <property type="entry name" value="HATPase_C_sf"/>
</dbReference>
<feature type="domain" description="Histidine kinase" evidence="13">
    <location>
        <begin position="266"/>
        <end position="478"/>
    </location>
</feature>
<proteinExistence type="predicted"/>
<dbReference type="NCBIfam" id="NF008312">
    <property type="entry name" value="PRK11100.1"/>
    <property type="match status" value="1"/>
</dbReference>
<organism evidence="15 16">
    <name type="scientific">Caldimonas brevitalea</name>
    <dbReference type="NCBI Taxonomy" id="413882"/>
    <lineage>
        <taxon>Bacteria</taxon>
        <taxon>Pseudomonadati</taxon>
        <taxon>Pseudomonadota</taxon>
        <taxon>Betaproteobacteria</taxon>
        <taxon>Burkholderiales</taxon>
        <taxon>Sphaerotilaceae</taxon>
        <taxon>Caldimonas</taxon>
    </lineage>
</organism>
<dbReference type="PROSITE" id="PS50885">
    <property type="entry name" value="HAMP"/>
    <property type="match status" value="1"/>
</dbReference>
<keyword evidence="16" id="KW-1185">Reference proteome</keyword>
<dbReference type="Pfam" id="PF02518">
    <property type="entry name" value="HATPase_c"/>
    <property type="match status" value="1"/>
</dbReference>
<dbReference type="PRINTS" id="PR00344">
    <property type="entry name" value="BCTRLSENSOR"/>
</dbReference>
<dbReference type="OrthoDB" id="9806130at2"/>
<evidence type="ECO:0000256" key="9">
    <source>
        <dbReference type="ARBA" id="ARBA00022989"/>
    </source>
</evidence>
<keyword evidence="10" id="KW-0902">Two-component regulatory system</keyword>
<accession>A0A0G3BRX6</accession>
<evidence type="ECO:0000256" key="5">
    <source>
        <dbReference type="ARBA" id="ARBA00022553"/>
    </source>
</evidence>
<dbReference type="CDD" id="cd00075">
    <property type="entry name" value="HATPase"/>
    <property type="match status" value="1"/>
</dbReference>
<dbReference type="PANTHER" id="PTHR45436:SF10">
    <property type="entry name" value="HISTIDINE KINASE"/>
    <property type="match status" value="1"/>
</dbReference>
<dbReference type="RefSeq" id="WP_047197147.1">
    <property type="nucleotide sequence ID" value="NZ_CP011371.1"/>
</dbReference>
<feature type="domain" description="HAMP" evidence="14">
    <location>
        <begin position="209"/>
        <end position="259"/>
    </location>
</feature>
<evidence type="ECO:0000256" key="7">
    <source>
        <dbReference type="ARBA" id="ARBA00022692"/>
    </source>
</evidence>
<evidence type="ECO:0000313" key="15">
    <source>
        <dbReference type="EMBL" id="AKJ32184.1"/>
    </source>
</evidence>
<feature type="transmembrane region" description="Helical" evidence="12">
    <location>
        <begin position="189"/>
        <end position="213"/>
    </location>
</feature>
<dbReference type="SUPFAM" id="SSF47384">
    <property type="entry name" value="Homodimeric domain of signal transducing histidine kinase"/>
    <property type="match status" value="1"/>
</dbReference>
<dbReference type="Gene3D" id="3.30.565.10">
    <property type="entry name" value="Histidine kinase-like ATPase, C-terminal domain"/>
    <property type="match status" value="1"/>
</dbReference>
<dbReference type="Proteomes" id="UP000035352">
    <property type="component" value="Chromosome"/>
</dbReference>
<dbReference type="InterPro" id="IPR004358">
    <property type="entry name" value="Sig_transdc_His_kin-like_C"/>
</dbReference>
<dbReference type="InterPro" id="IPR029151">
    <property type="entry name" value="Sensor-like_sf"/>
</dbReference>
<dbReference type="Gene3D" id="1.10.287.130">
    <property type="match status" value="1"/>
</dbReference>
<dbReference type="SUPFAM" id="SSF55874">
    <property type="entry name" value="ATPase domain of HSP90 chaperone/DNA topoisomerase II/histidine kinase"/>
    <property type="match status" value="1"/>
</dbReference>
<keyword evidence="11 12" id="KW-0472">Membrane</keyword>
<evidence type="ECO:0000256" key="3">
    <source>
        <dbReference type="ARBA" id="ARBA00012438"/>
    </source>
</evidence>
<keyword evidence="9 12" id="KW-1133">Transmembrane helix</keyword>